<dbReference type="Proteomes" id="UP001324794">
    <property type="component" value="Chromosome"/>
</dbReference>
<organism evidence="1 2">
    <name type="scientific">Vreelandella neptunia</name>
    <dbReference type="NCBI Taxonomy" id="115551"/>
    <lineage>
        <taxon>Bacteria</taxon>
        <taxon>Pseudomonadati</taxon>
        <taxon>Pseudomonadota</taxon>
        <taxon>Gammaproteobacteria</taxon>
        <taxon>Oceanospirillales</taxon>
        <taxon>Halomonadaceae</taxon>
        <taxon>Vreelandella</taxon>
    </lineage>
</organism>
<name>A0ABZ0YTS0_9GAMM</name>
<reference evidence="1 2" key="1">
    <citation type="submission" date="2023-11" db="EMBL/GenBank/DDBJ databases">
        <title>MicrobeMod: A computational toolkit for identifying prokaryotic methylation and restriction-modification with nanopore sequencing.</title>
        <authorList>
            <person name="Crits-Christoph A."/>
            <person name="Kang S.C."/>
            <person name="Lee H."/>
            <person name="Ostrov N."/>
        </authorList>
    </citation>
    <scope>NUCLEOTIDE SEQUENCE [LARGE SCALE GENOMIC DNA]</scope>
    <source>
        <strain evidence="1 2">ATCC BAA-805</strain>
    </source>
</reference>
<dbReference type="RefSeq" id="WP_223288788.1">
    <property type="nucleotide sequence ID" value="NZ_CP140255.1"/>
</dbReference>
<gene>
    <name evidence="1" type="ORF">SR894_08845</name>
</gene>
<dbReference type="EMBL" id="CP140255">
    <property type="protein sequence ID" value="WQH14630.1"/>
    <property type="molecule type" value="Genomic_DNA"/>
</dbReference>
<proteinExistence type="predicted"/>
<accession>A0ABZ0YTS0</accession>
<sequence length="277" mass="30543">MNKTRNLRLVLYNEHDTATLTASSAASGTPIENTQINDRAEIFRSADLAELVIEGTLPAGAFVDSLNLIRHNLSASGTVRLTLLEGENEPWDSGEQSTGEIIPAGVWRAGIDPWGATYNDQLLNPATMFRFPITPITGYRITINDPDNSAGAIEIGRIVLGQDWVPEFNASYDLPIANQDRAQHEYSAGQTLRTINGGNTRRTATIELNWLVDADRSRLVVELGQRGMIADVFVDLYPESTGIERLNGAFLARMTEGYGDSHYIPLHRKTKLSFIEV</sequence>
<evidence type="ECO:0000313" key="1">
    <source>
        <dbReference type="EMBL" id="WQH14630.1"/>
    </source>
</evidence>
<evidence type="ECO:0000313" key="2">
    <source>
        <dbReference type="Proteomes" id="UP001324794"/>
    </source>
</evidence>
<keyword evidence="2" id="KW-1185">Reference proteome</keyword>
<protein>
    <submittedName>
        <fullName evidence="1">Uncharacterized protein</fullName>
    </submittedName>
</protein>